<dbReference type="EMBL" id="MU268488">
    <property type="protein sequence ID" value="KAH7904399.1"/>
    <property type="molecule type" value="Genomic_DNA"/>
</dbReference>
<evidence type="ECO:0000313" key="1">
    <source>
        <dbReference type="EMBL" id="KAH7904399.1"/>
    </source>
</evidence>
<name>A0ACB7ZUP3_9AGAM</name>
<proteinExistence type="predicted"/>
<comment type="caution">
    <text evidence="1">The sequence shown here is derived from an EMBL/GenBank/DDBJ whole genome shotgun (WGS) entry which is preliminary data.</text>
</comment>
<dbReference type="Proteomes" id="UP000790377">
    <property type="component" value="Unassembled WGS sequence"/>
</dbReference>
<protein>
    <submittedName>
        <fullName evidence="1">Uncharacterized protein</fullName>
    </submittedName>
</protein>
<organism evidence="1 2">
    <name type="scientific">Hygrophoropsis aurantiaca</name>
    <dbReference type="NCBI Taxonomy" id="72124"/>
    <lineage>
        <taxon>Eukaryota</taxon>
        <taxon>Fungi</taxon>
        <taxon>Dikarya</taxon>
        <taxon>Basidiomycota</taxon>
        <taxon>Agaricomycotina</taxon>
        <taxon>Agaricomycetes</taxon>
        <taxon>Agaricomycetidae</taxon>
        <taxon>Boletales</taxon>
        <taxon>Coniophorineae</taxon>
        <taxon>Hygrophoropsidaceae</taxon>
        <taxon>Hygrophoropsis</taxon>
    </lineage>
</organism>
<keyword evidence="2" id="KW-1185">Reference proteome</keyword>
<reference evidence="1" key="1">
    <citation type="journal article" date="2021" name="New Phytol.">
        <title>Evolutionary innovations through gain and loss of genes in the ectomycorrhizal Boletales.</title>
        <authorList>
            <person name="Wu G."/>
            <person name="Miyauchi S."/>
            <person name="Morin E."/>
            <person name="Kuo A."/>
            <person name="Drula E."/>
            <person name="Varga T."/>
            <person name="Kohler A."/>
            <person name="Feng B."/>
            <person name="Cao Y."/>
            <person name="Lipzen A."/>
            <person name="Daum C."/>
            <person name="Hundley H."/>
            <person name="Pangilinan J."/>
            <person name="Johnson J."/>
            <person name="Barry K."/>
            <person name="LaButti K."/>
            <person name="Ng V."/>
            <person name="Ahrendt S."/>
            <person name="Min B."/>
            <person name="Choi I.G."/>
            <person name="Park H."/>
            <person name="Plett J.M."/>
            <person name="Magnuson J."/>
            <person name="Spatafora J.W."/>
            <person name="Nagy L.G."/>
            <person name="Henrissat B."/>
            <person name="Grigoriev I.V."/>
            <person name="Yang Z.L."/>
            <person name="Xu J."/>
            <person name="Martin F.M."/>
        </authorList>
    </citation>
    <scope>NUCLEOTIDE SEQUENCE</scope>
    <source>
        <strain evidence="1">ATCC 28755</strain>
    </source>
</reference>
<gene>
    <name evidence="1" type="ORF">BJ138DRAFT_1106860</name>
</gene>
<evidence type="ECO:0000313" key="2">
    <source>
        <dbReference type="Proteomes" id="UP000790377"/>
    </source>
</evidence>
<accession>A0ACB7ZUP3</accession>
<sequence>MSRSADLYREYLAPSGKELSLNQEIQLVYVENFDKTFVQDRGINDSQPQRLRFTLTIERLTLIVRLVHELQDLLRALNEELDKRHECYEIDPGNCLLPILTGASSLEHLYIGYCITMERLSTGAKFVEKYYEASKGNQYPDTPQSTESGFYDSDYMTGSPETTLRKQLLHARSPFRNEAALKNGTYPLNKKPSN</sequence>